<gene>
    <name evidence="2" type="ORF">D7X32_35985</name>
</gene>
<evidence type="ECO:0000313" key="3">
    <source>
        <dbReference type="Proteomes" id="UP000268313"/>
    </source>
</evidence>
<dbReference type="AlphaFoldDB" id="A0A3A8JM75"/>
<feature type="signal peptide" evidence="1">
    <location>
        <begin position="1"/>
        <end position="21"/>
    </location>
</feature>
<name>A0A3A8JM75_9BACT</name>
<keyword evidence="3" id="KW-1185">Reference proteome</keyword>
<keyword evidence="1" id="KW-0732">Signal</keyword>
<protein>
    <submittedName>
        <fullName evidence="2">Uncharacterized protein</fullName>
    </submittedName>
</protein>
<comment type="caution">
    <text evidence="2">The sequence shown here is derived from an EMBL/GenBank/DDBJ whole genome shotgun (WGS) entry which is preliminary data.</text>
</comment>
<dbReference type="EMBL" id="RAWE01000213">
    <property type="protein sequence ID" value="RKG96455.1"/>
    <property type="molecule type" value="Genomic_DNA"/>
</dbReference>
<sequence length="273" mass="29944">MRVVIAVAVLATLLGTLPARAAPPAPVEAGKVFVGPQGEQVAVVPLTPREQKKFLLRIQGTGSVLDNLVLPYTVNDWSSLSTLRQSYTTQWHGKDYSPLVVVGKNTELHFPGGPGNGIAVLFDEARSQKLKPEEVYAQHQQQTQSGQLAKLMAFDRKAEEAVHDTAYAEALQLMNTFCGTSAAGTIDWATITEPVLKAQNISRYCVFPLTALKAMCDVSEEARRTVKARIQHFDCRFGAALEPALQGDRFVWTTTPEASNQEKAATRYFKKNL</sequence>
<dbReference type="Proteomes" id="UP000268313">
    <property type="component" value="Unassembled WGS sequence"/>
</dbReference>
<evidence type="ECO:0000313" key="2">
    <source>
        <dbReference type="EMBL" id="RKG96455.1"/>
    </source>
</evidence>
<evidence type="ECO:0000256" key="1">
    <source>
        <dbReference type="SAM" id="SignalP"/>
    </source>
</evidence>
<proteinExistence type="predicted"/>
<reference evidence="3" key="1">
    <citation type="submission" date="2018-09" db="EMBL/GenBank/DDBJ databases">
        <authorList>
            <person name="Livingstone P.G."/>
            <person name="Whitworth D.E."/>
        </authorList>
    </citation>
    <scope>NUCLEOTIDE SEQUENCE [LARGE SCALE GENOMIC DNA]</scope>
    <source>
        <strain evidence="3">CA043D</strain>
    </source>
</reference>
<organism evidence="2 3">
    <name type="scientific">Corallococcus carmarthensis</name>
    <dbReference type="NCBI Taxonomy" id="2316728"/>
    <lineage>
        <taxon>Bacteria</taxon>
        <taxon>Pseudomonadati</taxon>
        <taxon>Myxococcota</taxon>
        <taxon>Myxococcia</taxon>
        <taxon>Myxococcales</taxon>
        <taxon>Cystobacterineae</taxon>
        <taxon>Myxococcaceae</taxon>
        <taxon>Corallococcus</taxon>
    </lineage>
</organism>
<dbReference type="OrthoDB" id="6104590at2"/>
<accession>A0A3A8JM75</accession>
<feature type="chain" id="PRO_5017422194" evidence="1">
    <location>
        <begin position="22"/>
        <end position="273"/>
    </location>
</feature>
<dbReference type="RefSeq" id="WP_120607058.1">
    <property type="nucleotide sequence ID" value="NZ_JABFJX010000209.1"/>
</dbReference>